<accession>A0ABT3J492</accession>
<keyword evidence="2" id="KW-1185">Reference proteome</keyword>
<comment type="caution">
    <text evidence="1">The sequence shown here is derived from an EMBL/GenBank/DDBJ whole genome shotgun (WGS) entry which is preliminary data.</text>
</comment>
<evidence type="ECO:0000313" key="2">
    <source>
        <dbReference type="Proteomes" id="UP001207582"/>
    </source>
</evidence>
<protein>
    <recommendedName>
        <fullName evidence="3">YCII-related domain-containing protein</fullName>
    </recommendedName>
</protein>
<dbReference type="RefSeq" id="WP_264772223.1">
    <property type="nucleotide sequence ID" value="NZ_JAPDOG010000011.1"/>
</dbReference>
<reference evidence="1 2" key="1">
    <citation type="submission" date="2022-10" db="EMBL/GenBank/DDBJ databases">
        <title>Defluviimonas sp. CAU 1641 isolated from mud.</title>
        <authorList>
            <person name="Kim W."/>
        </authorList>
    </citation>
    <scope>NUCLEOTIDE SEQUENCE [LARGE SCALE GENOMIC DNA]</scope>
    <source>
        <strain evidence="1 2">CAU 1641</strain>
    </source>
</reference>
<name>A0ABT3J492_9RHOB</name>
<dbReference type="Proteomes" id="UP001207582">
    <property type="component" value="Unassembled WGS sequence"/>
</dbReference>
<sequence length="139" mass="15277">MPVYHLFQIRPDAEQLRALRTNEKPELAAAWLSGRLGQIAGALEQDLYRFTAIVKARDLEDLFYKTNAIDAPWTDGPAVLHVEPGAQSTSVGDVAVDLEADEASLCAVLGWEVLSWDRAQDFHVKASQLPIPEENAPAP</sequence>
<proteinExistence type="predicted"/>
<organism evidence="1 2">
    <name type="scientific">Defluviimonas salinarum</name>
    <dbReference type="NCBI Taxonomy" id="2992147"/>
    <lineage>
        <taxon>Bacteria</taxon>
        <taxon>Pseudomonadati</taxon>
        <taxon>Pseudomonadota</taxon>
        <taxon>Alphaproteobacteria</taxon>
        <taxon>Rhodobacterales</taxon>
        <taxon>Paracoccaceae</taxon>
        <taxon>Albidovulum</taxon>
    </lineage>
</organism>
<dbReference type="EMBL" id="JAPDOG010000011">
    <property type="protein sequence ID" value="MCW3782490.1"/>
    <property type="molecule type" value="Genomic_DNA"/>
</dbReference>
<evidence type="ECO:0000313" key="1">
    <source>
        <dbReference type="EMBL" id="MCW3782490.1"/>
    </source>
</evidence>
<gene>
    <name evidence="1" type="ORF">OM960_12940</name>
</gene>
<evidence type="ECO:0008006" key="3">
    <source>
        <dbReference type="Google" id="ProtNLM"/>
    </source>
</evidence>